<dbReference type="OrthoDB" id="1256785at2"/>
<dbReference type="RefSeq" id="WP_039808752.1">
    <property type="nucleotide sequence ID" value="NZ_UGRY01000002.1"/>
</dbReference>
<gene>
    <name evidence="2" type="ORF">NCTC1934_02008</name>
</gene>
<dbReference type="SUPFAM" id="SSF54427">
    <property type="entry name" value="NTF2-like"/>
    <property type="match status" value="1"/>
</dbReference>
<proteinExistence type="predicted"/>
<reference evidence="2 3" key="1">
    <citation type="submission" date="2018-06" db="EMBL/GenBank/DDBJ databases">
        <authorList>
            <consortium name="Pathogen Informatics"/>
            <person name="Doyle S."/>
        </authorList>
    </citation>
    <scope>NUCLEOTIDE SEQUENCE [LARGE SCALE GENOMIC DNA]</scope>
    <source>
        <strain evidence="2 3">NCTC1934</strain>
    </source>
</reference>
<evidence type="ECO:0000313" key="3">
    <source>
        <dbReference type="Proteomes" id="UP000255467"/>
    </source>
</evidence>
<keyword evidence="3" id="KW-1185">Reference proteome</keyword>
<dbReference type="Proteomes" id="UP000255467">
    <property type="component" value="Unassembled WGS sequence"/>
</dbReference>
<dbReference type="InterPro" id="IPR037401">
    <property type="entry name" value="SnoaL-like"/>
</dbReference>
<dbReference type="InterPro" id="IPR032710">
    <property type="entry name" value="NTF2-like_dom_sf"/>
</dbReference>
<protein>
    <submittedName>
        <fullName evidence="2">Ketosteroid isomerase-related protein</fullName>
    </submittedName>
</protein>
<dbReference type="AlphaFoldDB" id="A0A378YFK1"/>
<sequence>MNIDSPSDPAQFIRDFFTSFTDAAMSDRDPAEVVDRFHSRDIVQVADGLRIDRDRLIAHLRPIRKTLAEYRFDVHEAMADGGRIAARMTIHARRRNGDEITTDVHFFGEFTPDGRMRHAHQLTRTVTAA</sequence>
<keyword evidence="2" id="KW-0413">Isomerase</keyword>
<organism evidence="2 3">
    <name type="scientific">Nocardia otitidiscaviarum</name>
    <dbReference type="NCBI Taxonomy" id="1823"/>
    <lineage>
        <taxon>Bacteria</taxon>
        <taxon>Bacillati</taxon>
        <taxon>Actinomycetota</taxon>
        <taxon>Actinomycetes</taxon>
        <taxon>Mycobacteriales</taxon>
        <taxon>Nocardiaceae</taxon>
        <taxon>Nocardia</taxon>
    </lineage>
</organism>
<evidence type="ECO:0000259" key="1">
    <source>
        <dbReference type="Pfam" id="PF12680"/>
    </source>
</evidence>
<name>A0A378YFK1_9NOCA</name>
<feature type="domain" description="SnoaL-like" evidence="1">
    <location>
        <begin position="22"/>
        <end position="117"/>
    </location>
</feature>
<dbReference type="Gene3D" id="3.10.450.50">
    <property type="match status" value="1"/>
</dbReference>
<dbReference type="GO" id="GO:0016853">
    <property type="term" value="F:isomerase activity"/>
    <property type="evidence" value="ECO:0007669"/>
    <property type="project" value="UniProtKB-KW"/>
</dbReference>
<dbReference type="EMBL" id="UGRY01000002">
    <property type="protein sequence ID" value="SUA75291.1"/>
    <property type="molecule type" value="Genomic_DNA"/>
</dbReference>
<dbReference type="STRING" id="1406858.GCA_000710895_00269"/>
<accession>A0A378YFK1</accession>
<evidence type="ECO:0000313" key="2">
    <source>
        <dbReference type="EMBL" id="SUA75291.1"/>
    </source>
</evidence>
<dbReference type="Pfam" id="PF12680">
    <property type="entry name" value="SnoaL_2"/>
    <property type="match status" value="1"/>
</dbReference>